<evidence type="ECO:0000313" key="5">
    <source>
        <dbReference type="Proteomes" id="UP000813462"/>
    </source>
</evidence>
<protein>
    <recommendedName>
        <fullName evidence="6">Protein IQ-DOMAIN 14-like</fullName>
    </recommendedName>
</protein>
<dbReference type="SMART" id="SM00015">
    <property type="entry name" value="IQ"/>
    <property type="match status" value="1"/>
</dbReference>
<dbReference type="Proteomes" id="UP000813462">
    <property type="component" value="Unassembled WGS sequence"/>
</dbReference>
<evidence type="ECO:0008006" key="6">
    <source>
        <dbReference type="Google" id="ProtNLM"/>
    </source>
</evidence>
<keyword evidence="1" id="KW-0112">Calmodulin-binding</keyword>
<comment type="caution">
    <text evidence="4">The sequence shown here is derived from an EMBL/GenBank/DDBJ whole genome shotgun (WGS) entry which is preliminary data.</text>
</comment>
<gene>
    <name evidence="4" type="ORF">FEM48_Zijuj02G0020700</name>
</gene>
<comment type="similarity">
    <text evidence="2">Belongs to the IQD family.</text>
</comment>
<dbReference type="AlphaFoldDB" id="A0A978VSZ6"/>
<evidence type="ECO:0000256" key="3">
    <source>
        <dbReference type="SAM" id="MobiDB-lite"/>
    </source>
</evidence>
<dbReference type="PANTHER" id="PTHR32295:SF41">
    <property type="entry name" value="PROTEIN IQ-DOMAIN 11"/>
    <property type="match status" value="1"/>
</dbReference>
<dbReference type="PANTHER" id="PTHR32295">
    <property type="entry name" value="IQ-DOMAIN 5-RELATED"/>
    <property type="match status" value="1"/>
</dbReference>
<dbReference type="PROSITE" id="PS50096">
    <property type="entry name" value="IQ"/>
    <property type="match status" value="1"/>
</dbReference>
<feature type="compositionally biased region" description="Basic and acidic residues" evidence="3">
    <location>
        <begin position="74"/>
        <end position="83"/>
    </location>
</feature>
<evidence type="ECO:0000256" key="2">
    <source>
        <dbReference type="ARBA" id="ARBA00024341"/>
    </source>
</evidence>
<dbReference type="CDD" id="cd23767">
    <property type="entry name" value="IQCD"/>
    <property type="match status" value="1"/>
</dbReference>
<dbReference type="InterPro" id="IPR000048">
    <property type="entry name" value="IQ_motif_EF-hand-BS"/>
</dbReference>
<dbReference type="Pfam" id="PF00612">
    <property type="entry name" value="IQ"/>
    <property type="match status" value="1"/>
</dbReference>
<feature type="region of interest" description="Disordered" evidence="3">
    <location>
        <begin position="1"/>
        <end position="35"/>
    </location>
</feature>
<proteinExistence type="inferred from homology"/>
<evidence type="ECO:0000313" key="4">
    <source>
        <dbReference type="EMBL" id="KAH7541941.1"/>
    </source>
</evidence>
<reference evidence="4" key="1">
    <citation type="journal article" date="2021" name="Front. Plant Sci.">
        <title>Chromosome-Scale Genome Assembly for Chinese Sour Jujube and Insights Into Its Genome Evolution and Domestication Signature.</title>
        <authorList>
            <person name="Shen L.-Y."/>
            <person name="Luo H."/>
            <person name="Wang X.-L."/>
            <person name="Wang X.-M."/>
            <person name="Qiu X.-J."/>
            <person name="Liu H."/>
            <person name="Zhou S.-S."/>
            <person name="Jia K.-H."/>
            <person name="Nie S."/>
            <person name="Bao Y.-T."/>
            <person name="Zhang R.-G."/>
            <person name="Yun Q.-Z."/>
            <person name="Chai Y.-H."/>
            <person name="Lu J.-Y."/>
            <person name="Li Y."/>
            <person name="Zhao S.-W."/>
            <person name="Mao J.-F."/>
            <person name="Jia S.-G."/>
            <person name="Mao Y.-M."/>
        </authorList>
    </citation>
    <scope>NUCLEOTIDE SEQUENCE</scope>
    <source>
        <strain evidence="4">AT0</strain>
        <tissue evidence="4">Leaf</tissue>
    </source>
</reference>
<dbReference type="EMBL" id="JAEACU010000002">
    <property type="protein sequence ID" value="KAH7541941.1"/>
    <property type="molecule type" value="Genomic_DNA"/>
</dbReference>
<name>A0A978VSZ6_ZIZJJ</name>
<organism evidence="4 5">
    <name type="scientific">Ziziphus jujuba var. spinosa</name>
    <dbReference type="NCBI Taxonomy" id="714518"/>
    <lineage>
        <taxon>Eukaryota</taxon>
        <taxon>Viridiplantae</taxon>
        <taxon>Streptophyta</taxon>
        <taxon>Embryophyta</taxon>
        <taxon>Tracheophyta</taxon>
        <taxon>Spermatophyta</taxon>
        <taxon>Magnoliopsida</taxon>
        <taxon>eudicotyledons</taxon>
        <taxon>Gunneridae</taxon>
        <taxon>Pentapetalae</taxon>
        <taxon>rosids</taxon>
        <taxon>fabids</taxon>
        <taxon>Rosales</taxon>
        <taxon>Rhamnaceae</taxon>
        <taxon>Paliureae</taxon>
        <taxon>Ziziphus</taxon>
    </lineage>
</organism>
<accession>A0A978VSZ6</accession>
<evidence type="ECO:0000256" key="1">
    <source>
        <dbReference type="ARBA" id="ARBA00022860"/>
    </source>
</evidence>
<sequence length="195" mass="21477">MHNQDKKRIKITGLASLTAPPSPLKEKTASEAGEEQSNHAFNVAIATAVAAVAIAHAAAAEVVQLTATPHSTHNAKEHTKQELDTETTPTKVAPLTCQYDKQIQESGAIKIQTAFRGYLAKKALRALKGIVRLQAIIRGRAVDTNSQRRWDDSLLSKEETDASFLSKKEALIKRERIKEYWYSHRVSSSSSIVFT</sequence>
<feature type="region of interest" description="Disordered" evidence="3">
    <location>
        <begin position="69"/>
        <end position="88"/>
    </location>
</feature>
<dbReference type="GO" id="GO:0005516">
    <property type="term" value="F:calmodulin binding"/>
    <property type="evidence" value="ECO:0007669"/>
    <property type="project" value="UniProtKB-KW"/>
</dbReference>